<dbReference type="Pfam" id="PF03466">
    <property type="entry name" value="LysR_substrate"/>
    <property type="match status" value="1"/>
</dbReference>
<protein>
    <submittedName>
        <fullName evidence="6">LysR family transcriptional regulator</fullName>
    </submittedName>
</protein>
<dbReference type="RefSeq" id="WP_164649766.1">
    <property type="nucleotide sequence ID" value="NZ_CP047476.1"/>
</dbReference>
<reference evidence="6 7" key="1">
    <citation type="submission" date="2020-01" db="EMBL/GenBank/DDBJ databases">
        <title>Whole genome and functional gene identification of agarase of Vibrio HN897.</title>
        <authorList>
            <person name="Liu Y."/>
            <person name="Zhao Z."/>
        </authorList>
    </citation>
    <scope>NUCLEOTIDE SEQUENCE [LARGE SCALE GENOMIC DNA]</scope>
    <source>
        <strain evidence="6 7">HN897</strain>
    </source>
</reference>
<keyword evidence="3" id="KW-0238">DNA-binding</keyword>
<evidence type="ECO:0000313" key="7">
    <source>
        <dbReference type="Proteomes" id="UP000464262"/>
    </source>
</evidence>
<evidence type="ECO:0000313" key="6">
    <source>
        <dbReference type="EMBL" id="QIA64866.1"/>
    </source>
</evidence>
<dbReference type="InterPro" id="IPR005119">
    <property type="entry name" value="LysR_subst-bd"/>
</dbReference>
<feature type="domain" description="HTH lysR-type" evidence="5">
    <location>
        <begin position="1"/>
        <end position="58"/>
    </location>
</feature>
<dbReference type="Proteomes" id="UP000464262">
    <property type="component" value="Chromosome 2"/>
</dbReference>
<proteinExistence type="inferred from homology"/>
<dbReference type="GO" id="GO:0003677">
    <property type="term" value="F:DNA binding"/>
    <property type="evidence" value="ECO:0007669"/>
    <property type="project" value="UniProtKB-KW"/>
</dbReference>
<dbReference type="PANTHER" id="PTHR30346">
    <property type="entry name" value="TRANSCRIPTIONAL DUAL REGULATOR HCAR-RELATED"/>
    <property type="match status" value="1"/>
</dbReference>
<organism evidence="6 7">
    <name type="scientific">Vibrio astriarenae</name>
    <dbReference type="NCBI Taxonomy" id="1481923"/>
    <lineage>
        <taxon>Bacteria</taxon>
        <taxon>Pseudomonadati</taxon>
        <taxon>Pseudomonadota</taxon>
        <taxon>Gammaproteobacteria</taxon>
        <taxon>Vibrionales</taxon>
        <taxon>Vibrionaceae</taxon>
        <taxon>Vibrio</taxon>
    </lineage>
</organism>
<dbReference type="FunFam" id="1.10.10.10:FF:000001">
    <property type="entry name" value="LysR family transcriptional regulator"/>
    <property type="match status" value="1"/>
</dbReference>
<dbReference type="PRINTS" id="PR00039">
    <property type="entry name" value="HTHLYSR"/>
</dbReference>
<accession>A0A7Z2T5U8</accession>
<dbReference type="AlphaFoldDB" id="A0A7Z2T5U8"/>
<sequence>MDIKTLKTFVKVAKLKNFSAAARELHSVQPTVSRHISDLESELKTKLFERTTHQVELTACGERLLPEALKIIENDQRVKAMIAQTVVEGQHEIKIGYLATACAFFLPQLLKGFLEQYEGASARLYEMTPAEQAVAMQENRVDIVFTRESIPLEQGTYQSTRVYTDTLVAVLPKSHKLALREEIEISELADERLHLFHRNEWLDVYERIVGCFNDNGISPNVVGNPMNMRHLVTSISSGLGVSIAPKCIKSILDDQCVCIPVKQISIEVPLLAYYARHSSARLLNPFVEHCIAQREQLTNILS</sequence>
<evidence type="ECO:0000256" key="1">
    <source>
        <dbReference type="ARBA" id="ARBA00009437"/>
    </source>
</evidence>
<dbReference type="InterPro" id="IPR036390">
    <property type="entry name" value="WH_DNA-bd_sf"/>
</dbReference>
<dbReference type="Gene3D" id="3.40.190.10">
    <property type="entry name" value="Periplasmic binding protein-like II"/>
    <property type="match status" value="2"/>
</dbReference>
<dbReference type="PANTHER" id="PTHR30346:SF0">
    <property type="entry name" value="HCA OPERON TRANSCRIPTIONAL ACTIVATOR HCAR"/>
    <property type="match status" value="1"/>
</dbReference>
<evidence type="ECO:0000259" key="5">
    <source>
        <dbReference type="PROSITE" id="PS50931"/>
    </source>
</evidence>
<comment type="similarity">
    <text evidence="1">Belongs to the LysR transcriptional regulatory family.</text>
</comment>
<dbReference type="Gene3D" id="1.10.10.10">
    <property type="entry name" value="Winged helix-like DNA-binding domain superfamily/Winged helix DNA-binding domain"/>
    <property type="match status" value="1"/>
</dbReference>
<dbReference type="CDD" id="cd08414">
    <property type="entry name" value="PBP2_LTTR_aromatics_like"/>
    <property type="match status" value="1"/>
</dbReference>
<dbReference type="InterPro" id="IPR000847">
    <property type="entry name" value="LysR_HTH_N"/>
</dbReference>
<keyword evidence="2" id="KW-0805">Transcription regulation</keyword>
<dbReference type="Pfam" id="PF00126">
    <property type="entry name" value="HTH_1"/>
    <property type="match status" value="1"/>
</dbReference>
<evidence type="ECO:0000256" key="2">
    <source>
        <dbReference type="ARBA" id="ARBA00023015"/>
    </source>
</evidence>
<dbReference type="GO" id="GO:0032993">
    <property type="term" value="C:protein-DNA complex"/>
    <property type="evidence" value="ECO:0007669"/>
    <property type="project" value="TreeGrafter"/>
</dbReference>
<evidence type="ECO:0000256" key="3">
    <source>
        <dbReference type="ARBA" id="ARBA00023125"/>
    </source>
</evidence>
<gene>
    <name evidence="6" type="ORF">GT360_14975</name>
</gene>
<dbReference type="InterPro" id="IPR036388">
    <property type="entry name" value="WH-like_DNA-bd_sf"/>
</dbReference>
<dbReference type="EMBL" id="CP047476">
    <property type="protein sequence ID" value="QIA64866.1"/>
    <property type="molecule type" value="Genomic_DNA"/>
</dbReference>
<evidence type="ECO:0000256" key="4">
    <source>
        <dbReference type="ARBA" id="ARBA00023163"/>
    </source>
</evidence>
<dbReference type="SUPFAM" id="SSF46785">
    <property type="entry name" value="Winged helix' DNA-binding domain"/>
    <property type="match status" value="1"/>
</dbReference>
<dbReference type="PROSITE" id="PS50931">
    <property type="entry name" value="HTH_LYSR"/>
    <property type="match status" value="1"/>
</dbReference>
<keyword evidence="7" id="KW-1185">Reference proteome</keyword>
<name>A0A7Z2T5U8_9VIBR</name>
<dbReference type="GO" id="GO:0003700">
    <property type="term" value="F:DNA-binding transcription factor activity"/>
    <property type="evidence" value="ECO:0007669"/>
    <property type="project" value="InterPro"/>
</dbReference>
<dbReference type="SUPFAM" id="SSF53850">
    <property type="entry name" value="Periplasmic binding protein-like II"/>
    <property type="match status" value="1"/>
</dbReference>
<dbReference type="KEGG" id="vas:GT360_14975"/>
<keyword evidence="4" id="KW-0804">Transcription</keyword>